<comment type="caution">
    <text evidence="1">The sequence shown here is derived from an EMBL/GenBank/DDBJ whole genome shotgun (WGS) entry which is preliminary data.</text>
</comment>
<dbReference type="Pfam" id="PF03780">
    <property type="entry name" value="Asp23"/>
    <property type="match status" value="1"/>
</dbReference>
<dbReference type="InterPro" id="IPR005531">
    <property type="entry name" value="Asp23"/>
</dbReference>
<organism evidence="1">
    <name type="scientific">hydrocarbon metagenome</name>
    <dbReference type="NCBI Taxonomy" id="938273"/>
    <lineage>
        <taxon>unclassified sequences</taxon>
        <taxon>metagenomes</taxon>
        <taxon>ecological metagenomes</taxon>
    </lineage>
</organism>
<reference evidence="1" key="1">
    <citation type="journal article" date="2015" name="Proc. Natl. Acad. Sci. U.S.A.">
        <title>Networks of energetic and metabolic interactions define dynamics in microbial communities.</title>
        <authorList>
            <person name="Embree M."/>
            <person name="Liu J.K."/>
            <person name="Al-Bassam M.M."/>
            <person name="Zengler K."/>
        </authorList>
    </citation>
    <scope>NUCLEOTIDE SEQUENCE</scope>
</reference>
<accession>A0A0W8E417</accession>
<dbReference type="InterPro" id="IPR027417">
    <property type="entry name" value="P-loop_NTPase"/>
</dbReference>
<evidence type="ECO:0000313" key="1">
    <source>
        <dbReference type="EMBL" id="KUG03371.1"/>
    </source>
</evidence>
<dbReference type="PANTHER" id="PTHR34297">
    <property type="entry name" value="HYPOTHETICAL CYTOSOLIC PROTEIN-RELATED"/>
    <property type="match status" value="1"/>
</dbReference>
<protein>
    <recommendedName>
        <fullName evidence="2">Alkaline shock protein</fullName>
    </recommendedName>
</protein>
<name>A0A0W8E417_9ZZZZ</name>
<dbReference type="SUPFAM" id="SSF52540">
    <property type="entry name" value="P-loop containing nucleoside triphosphate hydrolases"/>
    <property type="match status" value="1"/>
</dbReference>
<sequence length="289" mass="31502">MEIYALVGASGTGKSHRAAVVANRLEAQAIIDDGLLIQGNQIIAGSSAKRQTTRLGAIKAALFMDDNRAQEIIEAIDKLAPTKILILGTSVGMVKRIAGRLGLPVPQIMNIEEFASEKEIRKARYIRTHFSRHVIPVPTLEVKKSFPGTLVQPLHVFLKKKETPGKKEWLEQSIVRPTFTPNGKLTIADSAISTIAGYAAQSVPGVTSTGHINVKVEQEGIIIIEISPTIAYGFLVHQVAAKLQRQIHLTVEKITGLEVRKVDVLVKSLSFPKETGGEEIEVRGRKKLS</sequence>
<dbReference type="PANTHER" id="PTHR34297:SF1">
    <property type="entry name" value="ASP23_GLS24 FAMILY ENVELOPE STRESS RESPONSE PROTEIN"/>
    <property type="match status" value="1"/>
</dbReference>
<proteinExistence type="predicted"/>
<gene>
    <name evidence="1" type="ORF">ASZ90_019159</name>
</gene>
<dbReference type="AlphaFoldDB" id="A0A0W8E417"/>
<evidence type="ECO:0008006" key="2">
    <source>
        <dbReference type="Google" id="ProtNLM"/>
    </source>
</evidence>
<dbReference type="EMBL" id="LNQE01001882">
    <property type="protein sequence ID" value="KUG03371.1"/>
    <property type="molecule type" value="Genomic_DNA"/>
</dbReference>